<feature type="region of interest" description="Disordered" evidence="1">
    <location>
        <begin position="320"/>
        <end position="355"/>
    </location>
</feature>
<protein>
    <submittedName>
        <fullName evidence="2">Uncharacterized protein</fullName>
    </submittedName>
</protein>
<dbReference type="GeneID" id="27689835"/>
<sequence>MSTLACSKEQNETTSKSQVSNVDEAVAEGIAKLPEHKQMANAAQAELTAQCMQRHAKELEARTAAVTGGVIPKDSAAAVAQSAADRAKHIADDMQAIALHTESPAHKKKTPVAQAIELKIHAQDQMSQEMRDSIHSRVFKAEEGSEASKLMSEAQKMLHEVLSARQAKRKAEGLPERDDPVMKEIKEAIAKKELARELMSREMKQKGRVDKDSPASKLMSEADRMLRHIAEVHGGKNLDTGPEKAIIESLARIALHEDNLPVPSEGAREAIADVNQMKEGEKKKIRDALAKLTHEEVEELPKKEQVKIALEKKAKAAELMSQEMKQKGRVDPKRYGDEAAILQSEADSILQPREE</sequence>
<dbReference type="EMBL" id="KQ257461">
    <property type="protein sequence ID" value="KNC98134.1"/>
    <property type="molecule type" value="Genomic_DNA"/>
</dbReference>
<evidence type="ECO:0000313" key="3">
    <source>
        <dbReference type="Proteomes" id="UP000053201"/>
    </source>
</evidence>
<dbReference type="AlphaFoldDB" id="A0A0L0HB93"/>
<dbReference type="RefSeq" id="XP_016606174.1">
    <property type="nucleotide sequence ID" value="XM_016754743.1"/>
</dbReference>
<evidence type="ECO:0000256" key="1">
    <source>
        <dbReference type="SAM" id="MobiDB-lite"/>
    </source>
</evidence>
<organism evidence="2 3">
    <name type="scientific">Spizellomyces punctatus (strain DAOM BR117)</name>
    <dbReference type="NCBI Taxonomy" id="645134"/>
    <lineage>
        <taxon>Eukaryota</taxon>
        <taxon>Fungi</taxon>
        <taxon>Fungi incertae sedis</taxon>
        <taxon>Chytridiomycota</taxon>
        <taxon>Chytridiomycota incertae sedis</taxon>
        <taxon>Chytridiomycetes</taxon>
        <taxon>Spizellomycetales</taxon>
        <taxon>Spizellomycetaceae</taxon>
        <taxon>Spizellomyces</taxon>
    </lineage>
</organism>
<accession>A0A0L0HB93</accession>
<feature type="region of interest" description="Disordered" evidence="1">
    <location>
        <begin position="1"/>
        <end position="21"/>
    </location>
</feature>
<dbReference type="InParanoid" id="A0A0L0HB93"/>
<dbReference type="OrthoDB" id="10321053at2759"/>
<evidence type="ECO:0000313" key="2">
    <source>
        <dbReference type="EMBL" id="KNC98134.1"/>
    </source>
</evidence>
<proteinExistence type="predicted"/>
<dbReference type="VEuPathDB" id="FungiDB:SPPG_06541"/>
<gene>
    <name evidence="2" type="ORF">SPPG_06541</name>
</gene>
<feature type="compositionally biased region" description="Basic and acidic residues" evidence="1">
    <location>
        <begin position="324"/>
        <end position="337"/>
    </location>
</feature>
<dbReference type="Proteomes" id="UP000053201">
    <property type="component" value="Unassembled WGS sequence"/>
</dbReference>
<reference evidence="2 3" key="1">
    <citation type="submission" date="2009-08" db="EMBL/GenBank/DDBJ databases">
        <title>The Genome Sequence of Spizellomyces punctatus strain DAOM BR117.</title>
        <authorList>
            <consortium name="The Broad Institute Genome Sequencing Platform"/>
            <person name="Russ C."/>
            <person name="Cuomo C."/>
            <person name="Shea T."/>
            <person name="Young S.K."/>
            <person name="Zeng Q."/>
            <person name="Koehrsen M."/>
            <person name="Haas B."/>
            <person name="Borodovsky M."/>
            <person name="Guigo R."/>
            <person name="Alvarado L."/>
            <person name="Berlin A."/>
            <person name="Bochicchio J."/>
            <person name="Borenstein D."/>
            <person name="Chapman S."/>
            <person name="Chen Z."/>
            <person name="Engels R."/>
            <person name="Freedman E."/>
            <person name="Gellesch M."/>
            <person name="Goldberg J."/>
            <person name="Griggs A."/>
            <person name="Gujja S."/>
            <person name="Heiman D."/>
            <person name="Hepburn T."/>
            <person name="Howarth C."/>
            <person name="Jen D."/>
            <person name="Larson L."/>
            <person name="Lewis B."/>
            <person name="Mehta T."/>
            <person name="Park D."/>
            <person name="Pearson M."/>
            <person name="Roberts A."/>
            <person name="Saif S."/>
            <person name="Shenoy N."/>
            <person name="Sisk P."/>
            <person name="Stolte C."/>
            <person name="Sykes S."/>
            <person name="Thomson T."/>
            <person name="Walk T."/>
            <person name="White J."/>
            <person name="Yandava C."/>
            <person name="Burger G."/>
            <person name="Gray M.W."/>
            <person name="Holland P.W.H."/>
            <person name="King N."/>
            <person name="Lang F.B.F."/>
            <person name="Roger A.J."/>
            <person name="Ruiz-Trillo I."/>
            <person name="Lander E."/>
            <person name="Nusbaum C."/>
        </authorList>
    </citation>
    <scope>NUCLEOTIDE SEQUENCE [LARGE SCALE GENOMIC DNA]</scope>
    <source>
        <strain evidence="2 3">DAOM BR117</strain>
    </source>
</reference>
<name>A0A0L0HB93_SPIPD</name>
<feature type="compositionally biased region" description="Polar residues" evidence="1">
    <location>
        <begin position="12"/>
        <end position="21"/>
    </location>
</feature>
<keyword evidence="3" id="KW-1185">Reference proteome</keyword>